<dbReference type="SMART" id="SM00240">
    <property type="entry name" value="FHA"/>
    <property type="match status" value="1"/>
</dbReference>
<dbReference type="Gene3D" id="3.40.850.10">
    <property type="entry name" value="Kinesin motor domain"/>
    <property type="match status" value="1"/>
</dbReference>
<keyword evidence="6 10" id="KW-0175">Coiled coil</keyword>
<evidence type="ECO:0000259" key="11">
    <source>
        <dbReference type="PROSITE" id="PS50006"/>
    </source>
</evidence>
<dbReference type="SUPFAM" id="SSF49879">
    <property type="entry name" value="SMAD/FHA domain"/>
    <property type="match status" value="1"/>
</dbReference>
<feature type="coiled-coil region" evidence="10">
    <location>
        <begin position="133"/>
        <end position="210"/>
    </location>
</feature>
<organism evidence="13 14">
    <name type="scientific">Cotesia glomerata</name>
    <name type="common">Lepidopteran parasitic wasp</name>
    <name type="synonym">Apanteles glomeratus</name>
    <dbReference type="NCBI Taxonomy" id="32391"/>
    <lineage>
        <taxon>Eukaryota</taxon>
        <taxon>Metazoa</taxon>
        <taxon>Ecdysozoa</taxon>
        <taxon>Arthropoda</taxon>
        <taxon>Hexapoda</taxon>
        <taxon>Insecta</taxon>
        <taxon>Pterygota</taxon>
        <taxon>Neoptera</taxon>
        <taxon>Endopterygota</taxon>
        <taxon>Hymenoptera</taxon>
        <taxon>Apocrita</taxon>
        <taxon>Ichneumonoidea</taxon>
        <taxon>Braconidae</taxon>
        <taxon>Microgastrinae</taxon>
        <taxon>Cotesia</taxon>
    </lineage>
</organism>
<dbReference type="Proteomes" id="UP000826195">
    <property type="component" value="Unassembled WGS sequence"/>
</dbReference>
<evidence type="ECO:0000313" key="14">
    <source>
        <dbReference type="Proteomes" id="UP000826195"/>
    </source>
</evidence>
<dbReference type="SUPFAM" id="SSF52540">
    <property type="entry name" value="P-loop containing nucleoside triphosphate hydrolases"/>
    <property type="match status" value="1"/>
</dbReference>
<dbReference type="InterPro" id="IPR036961">
    <property type="entry name" value="Kinesin_motor_dom_sf"/>
</dbReference>
<dbReference type="PROSITE" id="PS50067">
    <property type="entry name" value="KINESIN_MOTOR_2"/>
    <property type="match status" value="1"/>
</dbReference>
<evidence type="ECO:0000256" key="6">
    <source>
        <dbReference type="ARBA" id="ARBA00023054"/>
    </source>
</evidence>
<dbReference type="PANTHER" id="PTHR47117">
    <property type="entry name" value="STAR-RELATED LIPID TRANSFER PROTEIN 9"/>
    <property type="match status" value="1"/>
</dbReference>
<dbReference type="InterPro" id="IPR008984">
    <property type="entry name" value="SMAD_FHA_dom_sf"/>
</dbReference>
<dbReference type="PANTHER" id="PTHR47117:SF5">
    <property type="entry name" value="KINESIN-LIKE PROTEIN KIF14"/>
    <property type="match status" value="1"/>
</dbReference>
<evidence type="ECO:0000256" key="3">
    <source>
        <dbReference type="ARBA" id="ARBA00022701"/>
    </source>
</evidence>
<dbReference type="InterPro" id="IPR027417">
    <property type="entry name" value="P-loop_NTPase"/>
</dbReference>
<gene>
    <name evidence="13" type="ORF">KQX54_012292</name>
</gene>
<evidence type="ECO:0000256" key="2">
    <source>
        <dbReference type="ARBA" id="ARBA00022490"/>
    </source>
</evidence>
<evidence type="ECO:0000256" key="7">
    <source>
        <dbReference type="ARBA" id="ARBA00023175"/>
    </source>
</evidence>
<name>A0AAV7J1E4_COTGL</name>
<dbReference type="Pfam" id="PF00225">
    <property type="entry name" value="Kinesin"/>
    <property type="match status" value="1"/>
</dbReference>
<comment type="similarity">
    <text evidence="9">Belongs to the TRAFAC class myosin-kinesin ATPase superfamily. Kinesin family.</text>
</comment>
<comment type="caution">
    <text evidence="9">Lacks conserved residue(s) required for the propagation of feature annotation.</text>
</comment>
<dbReference type="InterPro" id="IPR032405">
    <property type="entry name" value="Kinesin_assoc"/>
</dbReference>
<dbReference type="Pfam" id="PF00498">
    <property type="entry name" value="FHA"/>
    <property type="match status" value="1"/>
</dbReference>
<sequence>MRRCFAFNYGVVDAHECLLVIPRWLVPTSGNVHTLLLRLMFVHILCCLYGRDAYFSLHATNTNLSSFPLPPPRNSNVYTSESLGGNSKTAMLATVSPSSTHLEETLATLRYACQARSIVNRVRINEDPHDKLIRELKAEVLRLRGVRENYERQLGPRRLLDSGDSGNDNLEIQKKQLEIEQLRDQLKRTEEQLVTNQKSWKEKLQEAEERKKSEINYLRHCGIAIELDYKEIKSTPCLVNLAADPMLSGTLLYLIPHGKVRIGRQSKQVDPIDIVLDGPLVAPFHCTIENNKGVLSLMPEANGDTYVNGQMVCDKLYLKHGDRLVIGGNHYFKVCNPNEDNSNVQSNNQPIDYEFAHQEILAIQEEKLRAELEESKRRAIKELENAKREVETQLGSQKTTYEREIKMLGTTLEQQKLALEEVSKRKRQLEVEKEMLTYQIEENKRRETEDSKINVEPYESNFLQELKKILNEATADAEVALTIAASNEIIAEGGITLHEMQLLVREATQRCRDIGINYEFAQSRVISEKGLQPVIRIRDRDRMLETVWQPENFLDWVRRLRDFDNEDTIKELVDCDGTNWEMFDESEMPEDSLDMSRISVNLTPVKRQLNESFHQLSMNGSFLDSTIDKTTDSAVLRRYEDMDACLLQIEVAAKTLGKLCHQYESRETSGEVTKSLDKVRNVVSTLRETFNSLHKTNDNSTNIESSNNTVIENSVASVNQINNEKLNKFDDNRTSESNTFRCPFSQDNNSKSVRFNVK</sequence>
<evidence type="ECO:0000256" key="8">
    <source>
        <dbReference type="ARBA" id="ARBA00023212"/>
    </source>
</evidence>
<proteinExistence type="inferred from homology"/>
<dbReference type="GO" id="GO:0003777">
    <property type="term" value="F:microtubule motor activity"/>
    <property type="evidence" value="ECO:0007669"/>
    <property type="project" value="InterPro"/>
</dbReference>
<dbReference type="GO" id="GO:0007018">
    <property type="term" value="P:microtubule-based movement"/>
    <property type="evidence" value="ECO:0007669"/>
    <property type="project" value="InterPro"/>
</dbReference>
<keyword evidence="5" id="KW-0067">ATP-binding</keyword>
<keyword evidence="4" id="KW-0547">Nucleotide-binding</keyword>
<comment type="subcellular location">
    <subcellularLocation>
        <location evidence="1">Cytoplasm</location>
        <location evidence="1">Cytoskeleton</location>
    </subcellularLocation>
</comment>
<protein>
    <recommendedName>
        <fullName evidence="15">Kinesin-like protein KIF14</fullName>
    </recommendedName>
</protein>
<feature type="coiled-coil region" evidence="10">
    <location>
        <begin position="358"/>
        <end position="446"/>
    </location>
</feature>
<keyword evidence="3" id="KW-0493">Microtubule</keyword>
<accession>A0AAV7J1E4</accession>
<reference evidence="13 14" key="1">
    <citation type="journal article" date="2021" name="J. Hered.">
        <title>A chromosome-level genome assembly of the parasitoid wasp, Cotesia glomerata (Hymenoptera: Braconidae).</title>
        <authorList>
            <person name="Pinto B.J."/>
            <person name="Weis J.J."/>
            <person name="Gamble T."/>
            <person name="Ode P.J."/>
            <person name="Paul R."/>
            <person name="Zaspel J.M."/>
        </authorList>
    </citation>
    <scope>NUCLEOTIDE SEQUENCE [LARGE SCALE GENOMIC DNA]</scope>
    <source>
        <strain evidence="13">CgM1</strain>
    </source>
</reference>
<dbReference type="GO" id="GO:0005524">
    <property type="term" value="F:ATP binding"/>
    <property type="evidence" value="ECO:0007669"/>
    <property type="project" value="UniProtKB-KW"/>
</dbReference>
<comment type="caution">
    <text evidence="13">The sequence shown here is derived from an EMBL/GenBank/DDBJ whole genome shotgun (WGS) entry which is preliminary data.</text>
</comment>
<keyword evidence="7" id="KW-0505">Motor protein</keyword>
<evidence type="ECO:0000259" key="12">
    <source>
        <dbReference type="PROSITE" id="PS50067"/>
    </source>
</evidence>
<dbReference type="GO" id="GO:0008017">
    <property type="term" value="F:microtubule binding"/>
    <property type="evidence" value="ECO:0007669"/>
    <property type="project" value="InterPro"/>
</dbReference>
<dbReference type="InterPro" id="IPR000253">
    <property type="entry name" value="FHA_dom"/>
</dbReference>
<evidence type="ECO:0008006" key="15">
    <source>
        <dbReference type="Google" id="ProtNLM"/>
    </source>
</evidence>
<evidence type="ECO:0000256" key="1">
    <source>
        <dbReference type="ARBA" id="ARBA00004245"/>
    </source>
</evidence>
<evidence type="ECO:0000256" key="4">
    <source>
        <dbReference type="ARBA" id="ARBA00022741"/>
    </source>
</evidence>
<keyword evidence="2" id="KW-0963">Cytoplasm</keyword>
<dbReference type="GO" id="GO:0005874">
    <property type="term" value="C:microtubule"/>
    <property type="evidence" value="ECO:0007669"/>
    <property type="project" value="UniProtKB-KW"/>
</dbReference>
<dbReference type="FunFam" id="2.60.200.20:FF:000050">
    <property type="entry name" value="Kinesin-like protein, KLP38B"/>
    <property type="match status" value="1"/>
</dbReference>
<evidence type="ECO:0000313" key="13">
    <source>
        <dbReference type="EMBL" id="KAH0564479.1"/>
    </source>
</evidence>
<dbReference type="InterPro" id="IPR001752">
    <property type="entry name" value="Kinesin_motor_dom"/>
</dbReference>
<dbReference type="AlphaFoldDB" id="A0AAV7J1E4"/>
<dbReference type="EMBL" id="JAHXZJ010000002">
    <property type="protein sequence ID" value="KAH0564479.1"/>
    <property type="molecule type" value="Genomic_DNA"/>
</dbReference>
<keyword evidence="8" id="KW-0206">Cytoskeleton</keyword>
<evidence type="ECO:0000256" key="5">
    <source>
        <dbReference type="ARBA" id="ARBA00022840"/>
    </source>
</evidence>
<dbReference type="Pfam" id="PF16183">
    <property type="entry name" value="Kinesin_assoc"/>
    <property type="match status" value="1"/>
</dbReference>
<dbReference type="Gene3D" id="2.60.200.20">
    <property type="match status" value="1"/>
</dbReference>
<keyword evidence="14" id="KW-1185">Reference proteome</keyword>
<feature type="domain" description="FHA" evidence="11">
    <location>
        <begin position="260"/>
        <end position="312"/>
    </location>
</feature>
<feature type="domain" description="Kinesin motor" evidence="12">
    <location>
        <begin position="81"/>
        <end position="118"/>
    </location>
</feature>
<dbReference type="PROSITE" id="PS50006">
    <property type="entry name" value="FHA_DOMAIN"/>
    <property type="match status" value="1"/>
</dbReference>
<evidence type="ECO:0000256" key="9">
    <source>
        <dbReference type="PROSITE-ProRule" id="PRU00283"/>
    </source>
</evidence>
<evidence type="ECO:0000256" key="10">
    <source>
        <dbReference type="SAM" id="Coils"/>
    </source>
</evidence>